<dbReference type="InterPro" id="IPR050416">
    <property type="entry name" value="FAD-linked_Oxidoreductase"/>
</dbReference>
<keyword evidence="9" id="KW-1185">Reference proteome</keyword>
<comment type="similarity">
    <text evidence="2">Belongs to the oxygen-dependent FAD-linked oxidoreductase family.</text>
</comment>
<dbReference type="GO" id="GO:0071949">
    <property type="term" value="F:FAD binding"/>
    <property type="evidence" value="ECO:0007669"/>
    <property type="project" value="InterPro"/>
</dbReference>
<reference evidence="8" key="1">
    <citation type="submission" date="2016-03" db="EMBL/GenBank/DDBJ databases">
        <title>Draft genome sequence of Rosellinia necatrix.</title>
        <authorList>
            <person name="Kanematsu S."/>
        </authorList>
    </citation>
    <scope>NUCLEOTIDE SEQUENCE [LARGE SCALE GENOMIC DNA]</scope>
    <source>
        <strain evidence="8">W97</strain>
    </source>
</reference>
<evidence type="ECO:0000256" key="4">
    <source>
        <dbReference type="ARBA" id="ARBA00022827"/>
    </source>
</evidence>
<dbReference type="InterPro" id="IPR016166">
    <property type="entry name" value="FAD-bd_PCMH"/>
</dbReference>
<dbReference type="Proteomes" id="UP000054516">
    <property type="component" value="Unassembled WGS sequence"/>
</dbReference>
<accession>A0A1W2TTT8</accession>
<organism evidence="8">
    <name type="scientific">Rosellinia necatrix</name>
    <name type="common">White root-rot fungus</name>
    <dbReference type="NCBI Taxonomy" id="77044"/>
    <lineage>
        <taxon>Eukaryota</taxon>
        <taxon>Fungi</taxon>
        <taxon>Dikarya</taxon>
        <taxon>Ascomycota</taxon>
        <taxon>Pezizomycotina</taxon>
        <taxon>Sordariomycetes</taxon>
        <taxon>Xylariomycetidae</taxon>
        <taxon>Xylariales</taxon>
        <taxon>Xylariaceae</taxon>
        <taxon>Rosellinia</taxon>
    </lineage>
</organism>
<evidence type="ECO:0000259" key="7">
    <source>
        <dbReference type="PROSITE" id="PS51387"/>
    </source>
</evidence>
<feature type="chain" id="PRO_5010737238" evidence="6">
    <location>
        <begin position="25"/>
        <end position="583"/>
    </location>
</feature>
<dbReference type="InterPro" id="IPR016169">
    <property type="entry name" value="FAD-bd_PCMH_sub2"/>
</dbReference>
<feature type="domain" description="FAD-binding PCMH-type" evidence="7">
    <location>
        <begin position="125"/>
        <end position="303"/>
    </location>
</feature>
<comment type="cofactor">
    <cofactor evidence="1">
        <name>FAD</name>
        <dbReference type="ChEBI" id="CHEBI:57692"/>
    </cofactor>
</comment>
<dbReference type="InterPro" id="IPR036318">
    <property type="entry name" value="FAD-bd_PCMH-like_sf"/>
</dbReference>
<protein>
    <submittedName>
        <fullName evidence="8">Putative FAD binding domain-containing protein</fullName>
    </submittedName>
</protein>
<dbReference type="OMA" id="VGGFCPT"/>
<feature type="signal peptide" evidence="6">
    <location>
        <begin position="1"/>
        <end position="24"/>
    </location>
</feature>
<keyword evidence="4" id="KW-0274">FAD</keyword>
<sequence>MYRHKRNQLYVRAAFMAMLSLGATSPSHNCHKPSCRYLPGDADWPSEKKWNRLNHTTGGKLIRGAPLAEPCYSPESAFGSDMCDSIRDGWALPETYYDDPVGVMSPYWLNDSCSPFAASSVGCSLGNLAAYALEIDSATTAAAGLKFAQQNNIRLSIKNTGHDYVGRSSGQGSLALWTHNLKDVAFVNYTSPYYTGPAIRAGAGVQFSEVYATAASHGLRVVGGYCPSVGMAGGYVQSGGYGPLAASYGLAADNALEFEVVTVDGRHLVASPTENSDLYWALSGSGAGNYAVVLSLTTKAHTDGPTAGASLAFANTDPVAYWAAVGAFQSHLLVLDDIPGFATSWGLDNQFFSLDVATLPGGLPSDIEAALDPFVQKLKDLGLPLIKYNTTIYPSFYTHFQHYTFPPEIYATNNTLGGRLIQHSTVKNSLSELLDAFREIAENADYPVKRISGNTINVARKHILQAPGRNSVLPAWREALYSLNVGISYSSDAAPEELRVIQRQVNEWQQLFSPITPGGGAYVNEATFDNPDWKIDYFGENYDKLLKIKKKYDPEFALWQHTSVGADAYWEVARDGRLCRVRN</sequence>
<dbReference type="SUPFAM" id="SSF56176">
    <property type="entry name" value="FAD-binding/transporter-associated domain-like"/>
    <property type="match status" value="1"/>
</dbReference>
<dbReference type="PANTHER" id="PTHR42973:SF39">
    <property type="entry name" value="FAD-BINDING PCMH-TYPE DOMAIN-CONTAINING PROTEIN"/>
    <property type="match status" value="1"/>
</dbReference>
<dbReference type="Gene3D" id="3.30.465.10">
    <property type="match status" value="2"/>
</dbReference>
<dbReference type="PROSITE" id="PS51387">
    <property type="entry name" value="FAD_PCMH"/>
    <property type="match status" value="1"/>
</dbReference>
<dbReference type="InterPro" id="IPR006094">
    <property type="entry name" value="Oxid_FAD_bind_N"/>
</dbReference>
<dbReference type="AlphaFoldDB" id="A0A1W2TTT8"/>
<name>A0A1W2TTT8_ROSNE</name>
<dbReference type="OrthoDB" id="9983560at2759"/>
<evidence type="ECO:0000256" key="2">
    <source>
        <dbReference type="ARBA" id="ARBA00005466"/>
    </source>
</evidence>
<dbReference type="GO" id="GO:0016491">
    <property type="term" value="F:oxidoreductase activity"/>
    <property type="evidence" value="ECO:0007669"/>
    <property type="project" value="UniProtKB-KW"/>
</dbReference>
<evidence type="ECO:0000256" key="1">
    <source>
        <dbReference type="ARBA" id="ARBA00001974"/>
    </source>
</evidence>
<evidence type="ECO:0000256" key="6">
    <source>
        <dbReference type="SAM" id="SignalP"/>
    </source>
</evidence>
<keyword evidence="6" id="KW-0732">Signal</keyword>
<keyword evidence="5" id="KW-0560">Oxidoreductase</keyword>
<dbReference type="EMBL" id="DF977502">
    <property type="protein sequence ID" value="GAP91978.1"/>
    <property type="molecule type" value="Genomic_DNA"/>
</dbReference>
<dbReference type="STRING" id="77044.A0A1W2TTT8"/>
<evidence type="ECO:0000256" key="3">
    <source>
        <dbReference type="ARBA" id="ARBA00022630"/>
    </source>
</evidence>
<proteinExistence type="inferred from homology"/>
<keyword evidence="3" id="KW-0285">Flavoprotein</keyword>
<dbReference type="PANTHER" id="PTHR42973">
    <property type="entry name" value="BINDING OXIDOREDUCTASE, PUTATIVE (AFU_ORTHOLOGUE AFUA_1G17690)-RELATED"/>
    <property type="match status" value="1"/>
</dbReference>
<dbReference type="InterPro" id="IPR012951">
    <property type="entry name" value="BBE"/>
</dbReference>
<dbReference type="Pfam" id="PF01565">
    <property type="entry name" value="FAD_binding_4"/>
    <property type="match status" value="1"/>
</dbReference>
<dbReference type="Pfam" id="PF08031">
    <property type="entry name" value="BBE"/>
    <property type="match status" value="1"/>
</dbReference>
<evidence type="ECO:0000313" key="8">
    <source>
        <dbReference type="EMBL" id="GAP91978.1"/>
    </source>
</evidence>
<evidence type="ECO:0000313" key="9">
    <source>
        <dbReference type="Proteomes" id="UP000054516"/>
    </source>
</evidence>
<gene>
    <name evidence="8" type="ORF">SAMD00023353_5700310</name>
</gene>
<evidence type="ECO:0000256" key="5">
    <source>
        <dbReference type="ARBA" id="ARBA00023002"/>
    </source>
</evidence>